<accession>A0ABM6D2B2</accession>
<evidence type="ECO:0000313" key="3">
    <source>
        <dbReference type="Proteomes" id="UP000092661"/>
    </source>
</evidence>
<evidence type="ECO:0000259" key="1">
    <source>
        <dbReference type="Pfam" id="PF01243"/>
    </source>
</evidence>
<dbReference type="Pfam" id="PF01243">
    <property type="entry name" value="PNPOx_N"/>
    <property type="match status" value="1"/>
</dbReference>
<dbReference type="InterPro" id="IPR024029">
    <property type="entry name" value="Pyridox_Oxase_FMN-dep"/>
</dbReference>
<dbReference type="EMBL" id="CP016534">
    <property type="protein sequence ID" value="ANU09654.1"/>
    <property type="molecule type" value="Genomic_DNA"/>
</dbReference>
<dbReference type="SUPFAM" id="SSF50475">
    <property type="entry name" value="FMN-binding split barrel"/>
    <property type="match status" value="1"/>
</dbReference>
<dbReference type="InterPro" id="IPR011576">
    <property type="entry name" value="Pyridox_Oxase_N"/>
</dbReference>
<reference evidence="2" key="1">
    <citation type="submission" date="2016-10" db="EMBL/GenBank/DDBJ databases">
        <authorList>
            <person name="See-Too W.S."/>
        </authorList>
    </citation>
    <scope>NUCLEOTIDE SEQUENCE</scope>
    <source>
        <strain evidence="2">DSM 14505</strain>
    </source>
</reference>
<dbReference type="PANTHER" id="PTHR42815:SF2">
    <property type="entry name" value="FAD-BINDING, PUTATIVE (AFU_ORTHOLOGUE AFUA_6G07600)-RELATED"/>
    <property type="match status" value="1"/>
</dbReference>
<proteinExistence type="predicted"/>
<dbReference type="PANTHER" id="PTHR42815">
    <property type="entry name" value="FAD-BINDING, PUTATIVE (AFU_ORTHOLOGUE AFUA_6G07600)-RELATED"/>
    <property type="match status" value="1"/>
</dbReference>
<dbReference type="InterPro" id="IPR012349">
    <property type="entry name" value="Split_barrel_FMN-bd"/>
</dbReference>
<dbReference type="RefSeq" id="WP_040852765.1">
    <property type="nucleotide sequence ID" value="NZ_AJYB01000057.1"/>
</dbReference>
<dbReference type="Proteomes" id="UP000092661">
    <property type="component" value="Chromosome"/>
</dbReference>
<gene>
    <name evidence="2" type="ORF">BBH88_04755</name>
</gene>
<evidence type="ECO:0000313" key="2">
    <source>
        <dbReference type="EMBL" id="ANU09654.1"/>
    </source>
</evidence>
<sequence>MRKELRRLKTEPTFPNTIKTVEELREITGNPSELVNNKVISYVDEHCRDFIEKSPFLTISTADEFGLCDVSPRGDSAGFVHVMNDKQLIIPERPGNKRMDSMRNILSNPNVGLLFLIPGLGETLRINGKASVIHDEELLDKMAVNGKKPLLGIGVEVEECFIHCAKAFRRSELWNPEVWANKEGLPKGAKILAAHAKVPNADEEAIGKLLEKSYRENLY</sequence>
<name>A0ABM6D2B2_9BACL</name>
<feature type="domain" description="Pyridoxamine 5'-phosphate oxidase N-terminal" evidence="1">
    <location>
        <begin position="44"/>
        <end position="159"/>
    </location>
</feature>
<protein>
    <submittedName>
        <fullName evidence="2">Phosphohydrolase</fullName>
    </submittedName>
</protein>
<organism evidence="2 3">
    <name type="scientific">Planococcus antarcticus DSM 14505</name>
    <dbReference type="NCBI Taxonomy" id="1185653"/>
    <lineage>
        <taxon>Bacteria</taxon>
        <taxon>Bacillati</taxon>
        <taxon>Bacillota</taxon>
        <taxon>Bacilli</taxon>
        <taxon>Bacillales</taxon>
        <taxon>Caryophanaceae</taxon>
        <taxon>Planococcus</taxon>
    </lineage>
</organism>
<keyword evidence="3" id="KW-1185">Reference proteome</keyword>
<dbReference type="Gene3D" id="2.30.110.10">
    <property type="entry name" value="Electron Transport, Fmn-binding Protein, Chain A"/>
    <property type="match status" value="1"/>
</dbReference>
<dbReference type="NCBIfam" id="TIGR04025">
    <property type="entry name" value="PPOX_FMN_DR2398"/>
    <property type="match status" value="1"/>
</dbReference>